<evidence type="ECO:0000313" key="10">
    <source>
        <dbReference type="Proteomes" id="UP001050691"/>
    </source>
</evidence>
<dbReference type="GO" id="GO:0004497">
    <property type="term" value="F:monooxygenase activity"/>
    <property type="evidence" value="ECO:0007669"/>
    <property type="project" value="UniProtKB-KW"/>
</dbReference>
<keyword evidence="8" id="KW-0503">Monooxygenase</keyword>
<dbReference type="GO" id="GO:0016020">
    <property type="term" value="C:membrane"/>
    <property type="evidence" value="ECO:0007669"/>
    <property type="project" value="UniProtKB-SubCell"/>
</dbReference>
<name>A0AAV5A8U5_9AGAM</name>
<dbReference type="InterPro" id="IPR002401">
    <property type="entry name" value="Cyt_P450_E_grp-I"/>
</dbReference>
<evidence type="ECO:0000256" key="1">
    <source>
        <dbReference type="ARBA" id="ARBA00001971"/>
    </source>
</evidence>
<evidence type="ECO:0000256" key="6">
    <source>
        <dbReference type="ARBA" id="ARBA00023002"/>
    </source>
</evidence>
<dbReference type="AlphaFoldDB" id="A0AAV5A8U5"/>
<dbReference type="GO" id="GO:0005506">
    <property type="term" value="F:iron ion binding"/>
    <property type="evidence" value="ECO:0007669"/>
    <property type="project" value="InterPro"/>
</dbReference>
<evidence type="ECO:0000256" key="3">
    <source>
        <dbReference type="ARBA" id="ARBA00010617"/>
    </source>
</evidence>
<keyword evidence="10" id="KW-1185">Reference proteome</keyword>
<dbReference type="PANTHER" id="PTHR46300">
    <property type="entry name" value="P450, PUTATIVE (EUROFUNG)-RELATED-RELATED"/>
    <property type="match status" value="1"/>
</dbReference>
<organism evidence="9 10">
    <name type="scientific">Clathrus columnatus</name>
    <dbReference type="NCBI Taxonomy" id="1419009"/>
    <lineage>
        <taxon>Eukaryota</taxon>
        <taxon>Fungi</taxon>
        <taxon>Dikarya</taxon>
        <taxon>Basidiomycota</taxon>
        <taxon>Agaricomycotina</taxon>
        <taxon>Agaricomycetes</taxon>
        <taxon>Phallomycetidae</taxon>
        <taxon>Phallales</taxon>
        <taxon>Clathraceae</taxon>
        <taxon>Clathrus</taxon>
    </lineage>
</organism>
<dbReference type="GO" id="GO:0020037">
    <property type="term" value="F:heme binding"/>
    <property type="evidence" value="ECO:0007669"/>
    <property type="project" value="InterPro"/>
</dbReference>
<comment type="cofactor">
    <cofactor evidence="1">
        <name>heme</name>
        <dbReference type="ChEBI" id="CHEBI:30413"/>
    </cofactor>
</comment>
<comment type="pathway">
    <text evidence="2">Secondary metabolite biosynthesis.</text>
</comment>
<evidence type="ECO:0000256" key="2">
    <source>
        <dbReference type="ARBA" id="ARBA00005179"/>
    </source>
</evidence>
<dbReference type="PANTHER" id="PTHR46300:SF7">
    <property type="entry name" value="P450, PUTATIVE (EUROFUNG)-RELATED"/>
    <property type="match status" value="1"/>
</dbReference>
<dbReference type="Proteomes" id="UP001050691">
    <property type="component" value="Unassembled WGS sequence"/>
</dbReference>
<evidence type="ECO:0000313" key="9">
    <source>
        <dbReference type="EMBL" id="GJJ11039.1"/>
    </source>
</evidence>
<keyword evidence="7" id="KW-0408">Iron</keyword>
<evidence type="ECO:0008006" key="11">
    <source>
        <dbReference type="Google" id="ProtNLM"/>
    </source>
</evidence>
<dbReference type="SUPFAM" id="SSF48264">
    <property type="entry name" value="Cytochrome P450"/>
    <property type="match status" value="1"/>
</dbReference>
<dbReference type="InterPro" id="IPR001128">
    <property type="entry name" value="Cyt_P450"/>
</dbReference>
<keyword evidence="4" id="KW-0349">Heme</keyword>
<keyword evidence="6" id="KW-0560">Oxidoreductase</keyword>
<evidence type="ECO:0000256" key="4">
    <source>
        <dbReference type="ARBA" id="ARBA00022617"/>
    </source>
</evidence>
<dbReference type="Pfam" id="PF00067">
    <property type="entry name" value="p450"/>
    <property type="match status" value="1"/>
</dbReference>
<protein>
    <recommendedName>
        <fullName evidence="11">Cytochrome P450</fullName>
    </recommendedName>
</protein>
<proteinExistence type="inferred from homology"/>
<evidence type="ECO:0000256" key="7">
    <source>
        <dbReference type="ARBA" id="ARBA00023004"/>
    </source>
</evidence>
<accession>A0AAV5A8U5</accession>
<reference evidence="9" key="1">
    <citation type="submission" date="2021-10" db="EMBL/GenBank/DDBJ databases">
        <title>De novo Genome Assembly of Clathrus columnatus (Basidiomycota, Fungi) Using Illumina and Nanopore Sequence Data.</title>
        <authorList>
            <person name="Ogiso-Tanaka E."/>
            <person name="Itagaki H."/>
            <person name="Hosoya T."/>
            <person name="Hosaka K."/>
        </authorList>
    </citation>
    <scope>NUCLEOTIDE SEQUENCE</scope>
    <source>
        <strain evidence="9">MO-923</strain>
    </source>
</reference>
<dbReference type="Gene3D" id="1.10.630.10">
    <property type="entry name" value="Cytochrome P450"/>
    <property type="match status" value="1"/>
</dbReference>
<comment type="similarity">
    <text evidence="3">Belongs to the cytochrome P450 family.</text>
</comment>
<sequence>MSSSTAIYTALTGIALYFVSRWWRSRIPRGLKRPPGPPGHYLIGNLLDVPKTKQWLTFNQWANEYGTRFAGLSLKPPDSLKSDWAITVAQYGETWRCNRTYFHQIFGQAAVENYHEIQTKYTNHLEIIRDIFGMFGALILETTYGIRAASEKDPFLILSETTIQRIIEAGIPGTYLVDIFPVCTQLLCHGREILLTGNQLVKYVPSWFPGAKFQREMGQLRRQVEEMLNRSIVAKSRVENGDARPSAVSVLIEEFGNDINRPDDHEDIIKHVTGVEYMTAIDTSTGVLLNFIYAMLLHPEVQRRAQNELDEVVGSGTLPSFEDFGRLKYTRAVFQELLRWNAVTPSGLPHALKVDDVVNGYFIPKGTIVFGNTWSLLRIKSVYGPDADKFNPERFLDERMPFPDFAFGYGRRSADAIKSLEELDC</sequence>
<evidence type="ECO:0000256" key="5">
    <source>
        <dbReference type="ARBA" id="ARBA00022723"/>
    </source>
</evidence>
<dbReference type="InterPro" id="IPR050364">
    <property type="entry name" value="Cytochrome_P450_fung"/>
</dbReference>
<dbReference type="InterPro" id="IPR036396">
    <property type="entry name" value="Cyt_P450_sf"/>
</dbReference>
<keyword evidence="5" id="KW-0479">Metal-binding</keyword>
<comment type="caution">
    <text evidence="9">The sequence shown here is derived from an EMBL/GenBank/DDBJ whole genome shotgun (WGS) entry which is preliminary data.</text>
</comment>
<gene>
    <name evidence="9" type="ORF">Clacol_005270</name>
</gene>
<evidence type="ECO:0000256" key="8">
    <source>
        <dbReference type="ARBA" id="ARBA00023033"/>
    </source>
</evidence>
<dbReference type="PRINTS" id="PR00463">
    <property type="entry name" value="EP450I"/>
</dbReference>
<dbReference type="GO" id="GO:0016705">
    <property type="term" value="F:oxidoreductase activity, acting on paired donors, with incorporation or reduction of molecular oxygen"/>
    <property type="evidence" value="ECO:0007669"/>
    <property type="project" value="InterPro"/>
</dbReference>
<dbReference type="EMBL" id="BPWL01000006">
    <property type="protein sequence ID" value="GJJ11039.1"/>
    <property type="molecule type" value="Genomic_DNA"/>
</dbReference>